<dbReference type="Proteomes" id="UP000007264">
    <property type="component" value="Mitochondrion"/>
</dbReference>
<dbReference type="InterPro" id="IPR001209">
    <property type="entry name" value="Ribosomal_uS14"/>
</dbReference>
<proteinExistence type="inferred from homology"/>
<dbReference type="Gene3D" id="1.10.287.1480">
    <property type="match status" value="1"/>
</dbReference>
<dbReference type="Pfam" id="PF00253">
    <property type="entry name" value="Ribosomal_S14"/>
    <property type="match status" value="1"/>
</dbReference>
<protein>
    <recommendedName>
        <fullName evidence="6">Small ribosomal subunit protein uS14m</fullName>
    </recommendedName>
    <alternativeName>
        <fullName evidence="7">Ribosomal protein S14, mitochondrial</fullName>
    </alternativeName>
</protein>
<name>F1DPL0_COCSC</name>
<keyword evidence="3 8" id="KW-0689">Ribosomal protein</keyword>
<dbReference type="GO" id="GO:0015935">
    <property type="term" value="C:small ribosomal subunit"/>
    <property type="evidence" value="ECO:0007669"/>
    <property type="project" value="TreeGrafter"/>
</dbReference>
<accession>F1DPL0</accession>
<dbReference type="GO" id="GO:0003735">
    <property type="term" value="F:structural constituent of ribosome"/>
    <property type="evidence" value="ECO:0007669"/>
    <property type="project" value="InterPro"/>
</dbReference>
<dbReference type="GeneID" id="10358507"/>
<comment type="subcellular location">
    <subcellularLocation>
        <location evidence="1">Mitochondrion</location>
    </subcellularLocation>
</comment>
<evidence type="ECO:0000313" key="9">
    <source>
        <dbReference type="Proteomes" id="UP000007264"/>
    </source>
</evidence>
<dbReference type="RefSeq" id="YP_004339008.1">
    <property type="nucleotide sequence ID" value="NC_015316.1"/>
</dbReference>
<reference evidence="8" key="1">
    <citation type="submission" date="2011-01" db="EMBL/GenBank/DDBJ databases">
        <title>Organelle genomes of Coccomyxa sp. C-169.</title>
        <authorList>
            <person name="Smith D.R."/>
            <person name="Yamada T."/>
            <person name="Grigoriev I.V."/>
            <person name="Van Etten J.L."/>
        </authorList>
    </citation>
    <scope>NUCLEOTIDE SEQUENCE [LARGE SCALE GENOMIC DNA]</scope>
</reference>
<dbReference type="NCBIfam" id="NF006477">
    <property type="entry name" value="PRK08881.1"/>
    <property type="match status" value="1"/>
</dbReference>
<dbReference type="AlphaFoldDB" id="F1DPL0"/>
<comment type="similarity">
    <text evidence="2">Belongs to the universal ribosomal protein uS14 family.</text>
</comment>
<dbReference type="SUPFAM" id="SSF57716">
    <property type="entry name" value="Glucocorticoid receptor-like (DNA-binding domain)"/>
    <property type="match status" value="1"/>
</dbReference>
<keyword evidence="5" id="KW-0687">Ribonucleoprotein</keyword>
<dbReference type="PANTHER" id="PTHR19836">
    <property type="entry name" value="30S RIBOSOMAL PROTEIN S14"/>
    <property type="match status" value="1"/>
</dbReference>
<evidence type="ECO:0000256" key="1">
    <source>
        <dbReference type="ARBA" id="ARBA00004173"/>
    </source>
</evidence>
<evidence type="ECO:0000256" key="5">
    <source>
        <dbReference type="ARBA" id="ARBA00023274"/>
    </source>
</evidence>
<gene>
    <name evidence="8" type="primary">rps14</name>
</gene>
<evidence type="ECO:0000256" key="7">
    <source>
        <dbReference type="ARBA" id="ARBA00042804"/>
    </source>
</evidence>
<dbReference type="EMBL" id="HQ874522">
    <property type="protein sequence ID" value="ADY75450.1"/>
    <property type="molecule type" value="Genomic_DNA"/>
</dbReference>
<evidence type="ECO:0000256" key="4">
    <source>
        <dbReference type="ARBA" id="ARBA00023128"/>
    </source>
</evidence>
<dbReference type="FunFam" id="1.10.287.1480:FF:000001">
    <property type="entry name" value="30S ribosomal protein S14"/>
    <property type="match status" value="1"/>
</dbReference>
<dbReference type="GO" id="GO:0005739">
    <property type="term" value="C:mitochondrion"/>
    <property type="evidence" value="ECO:0007669"/>
    <property type="project" value="UniProtKB-SubCell"/>
</dbReference>
<organism evidence="8 9">
    <name type="scientific">Coccomyxa subellipsoidea (strain C-169)</name>
    <name type="common">Green microalga</name>
    <dbReference type="NCBI Taxonomy" id="574566"/>
    <lineage>
        <taxon>Eukaryota</taxon>
        <taxon>Viridiplantae</taxon>
        <taxon>Chlorophyta</taxon>
        <taxon>core chlorophytes</taxon>
        <taxon>Trebouxiophyceae</taxon>
        <taxon>Trebouxiophyceae incertae sedis</taxon>
        <taxon>Coccomyxaceae</taxon>
        <taxon>Coccomyxa</taxon>
        <taxon>Coccomyxa subellipsoidea</taxon>
    </lineage>
</organism>
<keyword evidence="4 8" id="KW-0496">Mitochondrion</keyword>
<evidence type="ECO:0000256" key="2">
    <source>
        <dbReference type="ARBA" id="ARBA00009083"/>
    </source>
</evidence>
<evidence type="ECO:0000256" key="3">
    <source>
        <dbReference type="ARBA" id="ARBA00022980"/>
    </source>
</evidence>
<geneLocation type="mitochondrion" evidence="8"/>
<sequence>MTNQTGRDQNRRQLCKRQELRRIEYKSIIQDLSLPHEVRFKSLQLLNSLNRNGSPTRLRNRCIATGRGRGVYRFCKLSRISFRRMASQGLLMGVTKSSW</sequence>
<dbReference type="GO" id="GO:0006412">
    <property type="term" value="P:translation"/>
    <property type="evidence" value="ECO:0007669"/>
    <property type="project" value="InterPro"/>
</dbReference>
<evidence type="ECO:0000313" key="8">
    <source>
        <dbReference type="EMBL" id="ADY75450.1"/>
    </source>
</evidence>
<keyword evidence="9" id="KW-1185">Reference proteome</keyword>
<dbReference type="PANTHER" id="PTHR19836:SF30">
    <property type="entry name" value="RIBOSOMAL PROTEIN S14"/>
    <property type="match status" value="1"/>
</dbReference>
<evidence type="ECO:0000256" key="6">
    <source>
        <dbReference type="ARBA" id="ARBA00040774"/>
    </source>
</evidence>
<dbReference type="KEGG" id="csl:CospCoM_p03"/>